<dbReference type="SMART" id="SM00054">
    <property type="entry name" value="EFh"/>
    <property type="match status" value="3"/>
</dbReference>
<sequence length="157" mass="17093">MENTGKIICLGVAIMLGTVSVGAADTDKGERMHGPRHSFEEIDTNADGQITREEIAAHRADRFAAVDTDGDGALSEAELTAQAEARTARRVARMIKRHDANGDGVLSQEEMESRHKRDHFKRMDTDGDGAISAEEFAEFKPHRGHGKGHGKNKKSAD</sequence>
<dbReference type="Gene3D" id="1.10.238.10">
    <property type="entry name" value="EF-hand"/>
    <property type="match status" value="2"/>
</dbReference>
<evidence type="ECO:0000256" key="2">
    <source>
        <dbReference type="ARBA" id="ARBA00022737"/>
    </source>
</evidence>
<dbReference type="Proteomes" id="UP001064087">
    <property type="component" value="Chromosome"/>
</dbReference>
<dbReference type="SUPFAM" id="SSF47473">
    <property type="entry name" value="EF-hand"/>
    <property type="match status" value="1"/>
</dbReference>
<protein>
    <submittedName>
        <fullName evidence="5">EF-hand domain-containing protein</fullName>
    </submittedName>
</protein>
<dbReference type="InterPro" id="IPR018247">
    <property type="entry name" value="EF_Hand_1_Ca_BS"/>
</dbReference>
<evidence type="ECO:0000256" key="3">
    <source>
        <dbReference type="SAM" id="MobiDB-lite"/>
    </source>
</evidence>
<dbReference type="PROSITE" id="PS50222">
    <property type="entry name" value="EF_HAND_2"/>
    <property type="match status" value="1"/>
</dbReference>
<dbReference type="Pfam" id="PF13202">
    <property type="entry name" value="EF-hand_5"/>
    <property type="match status" value="4"/>
</dbReference>
<dbReference type="PANTHER" id="PTHR10827">
    <property type="entry name" value="RETICULOCALBIN"/>
    <property type="match status" value="1"/>
</dbReference>
<keyword evidence="6" id="KW-1185">Reference proteome</keyword>
<feature type="region of interest" description="Disordered" evidence="3">
    <location>
        <begin position="99"/>
        <end position="157"/>
    </location>
</feature>
<keyword evidence="2" id="KW-0677">Repeat</keyword>
<proteinExistence type="predicted"/>
<dbReference type="RefSeq" id="WP_165193542.1">
    <property type="nucleotide sequence ID" value="NZ_CP106738.1"/>
</dbReference>
<gene>
    <name evidence="5" type="ORF">N7U68_17235</name>
</gene>
<feature type="domain" description="EF-hand" evidence="4">
    <location>
        <begin position="111"/>
        <end position="146"/>
    </location>
</feature>
<keyword evidence="1" id="KW-0479">Metal-binding</keyword>
<evidence type="ECO:0000313" key="6">
    <source>
        <dbReference type="Proteomes" id="UP001064087"/>
    </source>
</evidence>
<name>A0ABY6D9N5_9RHOB</name>
<accession>A0ABY6D9N5</accession>
<evidence type="ECO:0000259" key="4">
    <source>
        <dbReference type="PROSITE" id="PS50222"/>
    </source>
</evidence>
<dbReference type="PANTHER" id="PTHR10827:SF98">
    <property type="entry name" value="45 KDA CALCIUM-BINDING PROTEIN"/>
    <property type="match status" value="1"/>
</dbReference>
<dbReference type="InterPro" id="IPR011992">
    <property type="entry name" value="EF-hand-dom_pair"/>
</dbReference>
<dbReference type="PROSITE" id="PS00018">
    <property type="entry name" value="EF_HAND_1"/>
    <property type="match status" value="2"/>
</dbReference>
<feature type="compositionally biased region" description="Basic and acidic residues" evidence="3">
    <location>
        <begin position="111"/>
        <end position="125"/>
    </location>
</feature>
<feature type="compositionally biased region" description="Basic residues" evidence="3">
    <location>
        <begin position="142"/>
        <end position="157"/>
    </location>
</feature>
<reference evidence="5" key="1">
    <citation type="submission" date="2022-10" db="EMBL/GenBank/DDBJ databases">
        <title>Roseovarius pelagicus sp. nov., isolated from Arctic seawater.</title>
        <authorList>
            <person name="Hong Y.W."/>
            <person name="Hwang C.Y."/>
        </authorList>
    </citation>
    <scope>NUCLEOTIDE SEQUENCE</scope>
    <source>
        <strain evidence="5">HL-MP18</strain>
    </source>
</reference>
<evidence type="ECO:0000313" key="5">
    <source>
        <dbReference type="EMBL" id="UXX82808.1"/>
    </source>
</evidence>
<organism evidence="5 6">
    <name type="scientific">Roseovarius pelagicus</name>
    <dbReference type="NCBI Taxonomy" id="2980108"/>
    <lineage>
        <taxon>Bacteria</taxon>
        <taxon>Pseudomonadati</taxon>
        <taxon>Pseudomonadota</taxon>
        <taxon>Alphaproteobacteria</taxon>
        <taxon>Rhodobacterales</taxon>
        <taxon>Roseobacteraceae</taxon>
        <taxon>Roseovarius</taxon>
    </lineage>
</organism>
<dbReference type="EMBL" id="CP106738">
    <property type="protein sequence ID" value="UXX82808.1"/>
    <property type="molecule type" value="Genomic_DNA"/>
</dbReference>
<dbReference type="InterPro" id="IPR002048">
    <property type="entry name" value="EF_hand_dom"/>
</dbReference>
<evidence type="ECO:0000256" key="1">
    <source>
        <dbReference type="ARBA" id="ARBA00022723"/>
    </source>
</evidence>